<accession>A0A9Q5HZ60</accession>
<evidence type="ECO:0000256" key="5">
    <source>
        <dbReference type="SAM" id="Coils"/>
    </source>
</evidence>
<evidence type="ECO:0000256" key="1">
    <source>
        <dbReference type="ARBA" id="ARBA00022723"/>
    </source>
</evidence>
<keyword evidence="2" id="KW-0863">Zinc-finger</keyword>
<keyword evidence="4" id="KW-0539">Nucleus</keyword>
<dbReference type="SMART" id="SM00451">
    <property type="entry name" value="ZnF_U1"/>
    <property type="match status" value="1"/>
</dbReference>
<evidence type="ECO:0000313" key="9">
    <source>
        <dbReference type="Proteomes" id="UP000757232"/>
    </source>
</evidence>
<feature type="coiled-coil region" evidence="5">
    <location>
        <begin position="168"/>
        <end position="230"/>
    </location>
</feature>
<name>A0A9Q5HZ60_SANBA</name>
<dbReference type="InterPro" id="IPR036236">
    <property type="entry name" value="Znf_C2H2_sf"/>
</dbReference>
<reference evidence="8" key="1">
    <citation type="submission" date="2016-06" db="EMBL/GenBank/DDBJ databases">
        <title>Draft Genome sequence of the fungus Inonotus baumii.</title>
        <authorList>
            <person name="Zhu H."/>
            <person name="Lin W."/>
        </authorList>
    </citation>
    <scope>NUCLEOTIDE SEQUENCE</scope>
    <source>
        <strain evidence="8">821</strain>
    </source>
</reference>
<proteinExistence type="predicted"/>
<keyword evidence="5" id="KW-0175">Coiled coil</keyword>
<dbReference type="PANTHER" id="PTHR45986">
    <property type="entry name" value="ZINC FINGER MATRIN-TYPE PROTEIN 2"/>
    <property type="match status" value="1"/>
</dbReference>
<dbReference type="InterPro" id="IPR013087">
    <property type="entry name" value="Znf_C2H2_type"/>
</dbReference>
<evidence type="ECO:0000256" key="2">
    <source>
        <dbReference type="ARBA" id="ARBA00022771"/>
    </source>
</evidence>
<gene>
    <name evidence="8" type="ORF">A7U60_g4428</name>
</gene>
<dbReference type="EMBL" id="LNZH02000179">
    <property type="protein sequence ID" value="OCB88387.1"/>
    <property type="molecule type" value="Genomic_DNA"/>
</dbReference>
<dbReference type="SUPFAM" id="SSF57667">
    <property type="entry name" value="beta-beta-alpha zinc fingers"/>
    <property type="match status" value="1"/>
</dbReference>
<dbReference type="GO" id="GO:0046540">
    <property type="term" value="C:U4/U6 x U5 tri-snRNP complex"/>
    <property type="evidence" value="ECO:0007669"/>
    <property type="project" value="TreeGrafter"/>
</dbReference>
<evidence type="ECO:0000256" key="3">
    <source>
        <dbReference type="ARBA" id="ARBA00022833"/>
    </source>
</evidence>
<sequence length="252" mass="29185">MIAPQDRRIIRVEHLNLIPPPVTKQQGRMSERKGAYASTASDTNFRRKWDKEEYAEKARQRDAEEKERMQENEERLKTGKKPRKGAKKDVPTPTELMKLRDYDLELEKNLNKTIVVANPSGRGPGQPGFFCEKCNRTYRDTAAYLDHINSRAHLRMLGQKTQIERSTVEQVRERIAFLREQRREASKAKEFDFNKRLAEVKAKADAERAAKKAQKKAEKEKARMELLKDVTVQQDDDMAQMMGFAGFGSSKK</sequence>
<evidence type="ECO:0000256" key="6">
    <source>
        <dbReference type="SAM" id="MobiDB-lite"/>
    </source>
</evidence>
<dbReference type="InterPro" id="IPR003604">
    <property type="entry name" value="Matrin/U1-like-C_Znf_C2H2"/>
</dbReference>
<evidence type="ECO:0000259" key="7">
    <source>
        <dbReference type="PROSITE" id="PS00028"/>
    </source>
</evidence>
<keyword evidence="1" id="KW-0479">Metal-binding</keyword>
<evidence type="ECO:0000313" key="8">
    <source>
        <dbReference type="EMBL" id="OCB88387.1"/>
    </source>
</evidence>
<dbReference type="OrthoDB" id="30343at2759"/>
<dbReference type="GO" id="GO:0005681">
    <property type="term" value="C:spliceosomal complex"/>
    <property type="evidence" value="ECO:0007669"/>
    <property type="project" value="InterPro"/>
</dbReference>
<feature type="region of interest" description="Disordered" evidence="6">
    <location>
        <begin position="20"/>
        <end position="92"/>
    </location>
</feature>
<dbReference type="GO" id="GO:0000398">
    <property type="term" value="P:mRNA splicing, via spliceosome"/>
    <property type="evidence" value="ECO:0007669"/>
    <property type="project" value="InterPro"/>
</dbReference>
<feature type="domain" description="C2H2-type" evidence="7">
    <location>
        <begin position="131"/>
        <end position="153"/>
    </location>
</feature>
<dbReference type="Proteomes" id="UP000757232">
    <property type="component" value="Unassembled WGS sequence"/>
</dbReference>
<dbReference type="GO" id="GO:0003676">
    <property type="term" value="F:nucleic acid binding"/>
    <property type="evidence" value="ECO:0007669"/>
    <property type="project" value="InterPro"/>
</dbReference>
<dbReference type="PROSITE" id="PS00028">
    <property type="entry name" value="ZINC_FINGER_C2H2_1"/>
    <property type="match status" value="1"/>
</dbReference>
<protein>
    <recommendedName>
        <fullName evidence="7">C2H2-type domain-containing protein</fullName>
    </recommendedName>
</protein>
<dbReference type="InterPro" id="IPR040107">
    <property type="entry name" value="Snu23"/>
</dbReference>
<dbReference type="PANTHER" id="PTHR45986:SF1">
    <property type="entry name" value="ZINC FINGER MATRIN-TYPE PROTEIN 2"/>
    <property type="match status" value="1"/>
</dbReference>
<feature type="compositionally biased region" description="Basic and acidic residues" evidence="6">
    <location>
        <begin position="44"/>
        <end position="77"/>
    </location>
</feature>
<comment type="caution">
    <text evidence="8">The sequence shown here is derived from an EMBL/GenBank/DDBJ whole genome shotgun (WGS) entry which is preliminary data.</text>
</comment>
<dbReference type="AlphaFoldDB" id="A0A9Q5HZ60"/>
<keyword evidence="3" id="KW-0862">Zinc</keyword>
<evidence type="ECO:0000256" key="4">
    <source>
        <dbReference type="ARBA" id="ARBA00023242"/>
    </source>
</evidence>
<dbReference type="GO" id="GO:0008270">
    <property type="term" value="F:zinc ion binding"/>
    <property type="evidence" value="ECO:0007669"/>
    <property type="project" value="UniProtKB-KW"/>
</dbReference>
<organism evidence="8 9">
    <name type="scientific">Sanghuangporus baumii</name>
    <name type="common">Phellinus baumii</name>
    <dbReference type="NCBI Taxonomy" id="108892"/>
    <lineage>
        <taxon>Eukaryota</taxon>
        <taxon>Fungi</taxon>
        <taxon>Dikarya</taxon>
        <taxon>Basidiomycota</taxon>
        <taxon>Agaricomycotina</taxon>
        <taxon>Agaricomycetes</taxon>
        <taxon>Hymenochaetales</taxon>
        <taxon>Hymenochaetaceae</taxon>
        <taxon>Sanghuangporus</taxon>
    </lineage>
</organism>
<keyword evidence="9" id="KW-1185">Reference proteome</keyword>